<proteinExistence type="inferred from homology"/>
<organism evidence="6 7">
    <name type="scientific">Paenibacillus albidus</name>
    <dbReference type="NCBI Taxonomy" id="2041023"/>
    <lineage>
        <taxon>Bacteria</taxon>
        <taxon>Bacillati</taxon>
        <taxon>Bacillota</taxon>
        <taxon>Bacilli</taxon>
        <taxon>Bacillales</taxon>
        <taxon>Paenibacillaceae</taxon>
        <taxon>Paenibacillus</taxon>
    </lineage>
</organism>
<dbReference type="InterPro" id="IPR001173">
    <property type="entry name" value="Glyco_trans_2-like"/>
</dbReference>
<gene>
    <name evidence="6" type="ORF">GCM10010912_52320</name>
</gene>
<dbReference type="InterPro" id="IPR029044">
    <property type="entry name" value="Nucleotide-diphossugar_trans"/>
</dbReference>
<keyword evidence="4 6" id="KW-0808">Transferase</keyword>
<name>A0A917CW20_9BACL</name>
<comment type="caution">
    <text evidence="6">The sequence shown here is derived from an EMBL/GenBank/DDBJ whole genome shotgun (WGS) entry which is preliminary data.</text>
</comment>
<sequence length="343" mass="38227">MSIKDPTASVQIVTYNSAEDIIECLEAVLAQDYPLKHIVVVDNASGDGCADRVEAFYSEQGAADESSGYGAQIISEQGSKQFHSAGGTNLLLIRNPHNTGFAPAHNQAIAATDTEYVLVLNPDLTLAPDYVSRLVAQMEANPQIGSATGKLLFKADHQVVDSTGLRMNRARRAFDRGAEEPSSNWTESGPVFGVSGAAAMYSRRMIKDISVEGEFFDADFFAYKEDVDVAWRAQLLGWQGYYEAKAVGYHERGWKTSGRSSKGIFIRRISYINRYKMLYKNEPLRTLFLTWLVALPYEIAAFGYMLLKEPGLIMAWKSFFAQLPALKKKRRVIQRRIKGRVRG</sequence>
<evidence type="ECO:0000256" key="4">
    <source>
        <dbReference type="ARBA" id="ARBA00022679"/>
    </source>
</evidence>
<dbReference type="Pfam" id="PF00535">
    <property type="entry name" value="Glycos_transf_2"/>
    <property type="match status" value="1"/>
</dbReference>
<evidence type="ECO:0000313" key="7">
    <source>
        <dbReference type="Proteomes" id="UP000637643"/>
    </source>
</evidence>
<dbReference type="PANTHER" id="PTHR43179">
    <property type="entry name" value="RHAMNOSYLTRANSFERASE WBBL"/>
    <property type="match status" value="1"/>
</dbReference>
<dbReference type="RefSeq" id="WP_189030119.1">
    <property type="nucleotide sequence ID" value="NZ_BMKR01000031.1"/>
</dbReference>
<dbReference type="SUPFAM" id="SSF53448">
    <property type="entry name" value="Nucleotide-diphospho-sugar transferases"/>
    <property type="match status" value="1"/>
</dbReference>
<evidence type="ECO:0000256" key="1">
    <source>
        <dbReference type="ARBA" id="ARBA00004776"/>
    </source>
</evidence>
<dbReference type="PANTHER" id="PTHR43179:SF12">
    <property type="entry name" value="GALACTOFURANOSYLTRANSFERASE GLFT2"/>
    <property type="match status" value="1"/>
</dbReference>
<comment type="pathway">
    <text evidence="1">Cell wall biogenesis; cell wall polysaccharide biosynthesis.</text>
</comment>
<evidence type="ECO:0000259" key="5">
    <source>
        <dbReference type="Pfam" id="PF00535"/>
    </source>
</evidence>
<feature type="domain" description="Glycosyltransferase 2-like" evidence="5">
    <location>
        <begin position="9"/>
        <end position="145"/>
    </location>
</feature>
<keyword evidence="7" id="KW-1185">Reference proteome</keyword>
<protein>
    <submittedName>
        <fullName evidence="6">Glycosyl transferase</fullName>
    </submittedName>
</protein>
<dbReference type="Gene3D" id="3.90.550.10">
    <property type="entry name" value="Spore Coat Polysaccharide Biosynthesis Protein SpsA, Chain A"/>
    <property type="match status" value="1"/>
</dbReference>
<comment type="similarity">
    <text evidence="2">Belongs to the glycosyltransferase 2 family.</text>
</comment>
<accession>A0A917CW20</accession>
<evidence type="ECO:0000256" key="2">
    <source>
        <dbReference type="ARBA" id="ARBA00006739"/>
    </source>
</evidence>
<reference evidence="6" key="2">
    <citation type="submission" date="2020-09" db="EMBL/GenBank/DDBJ databases">
        <authorList>
            <person name="Sun Q."/>
            <person name="Zhou Y."/>
        </authorList>
    </citation>
    <scope>NUCLEOTIDE SEQUENCE</scope>
    <source>
        <strain evidence="6">CGMCC 1.16134</strain>
    </source>
</reference>
<evidence type="ECO:0000256" key="3">
    <source>
        <dbReference type="ARBA" id="ARBA00022676"/>
    </source>
</evidence>
<dbReference type="AlphaFoldDB" id="A0A917CW20"/>
<evidence type="ECO:0000313" key="6">
    <source>
        <dbReference type="EMBL" id="GGG01014.1"/>
    </source>
</evidence>
<reference evidence="6" key="1">
    <citation type="journal article" date="2014" name="Int. J. Syst. Evol. Microbiol.">
        <title>Complete genome sequence of Corynebacterium casei LMG S-19264T (=DSM 44701T), isolated from a smear-ripened cheese.</title>
        <authorList>
            <consortium name="US DOE Joint Genome Institute (JGI-PGF)"/>
            <person name="Walter F."/>
            <person name="Albersmeier A."/>
            <person name="Kalinowski J."/>
            <person name="Ruckert C."/>
        </authorList>
    </citation>
    <scope>NUCLEOTIDE SEQUENCE</scope>
    <source>
        <strain evidence="6">CGMCC 1.16134</strain>
    </source>
</reference>
<dbReference type="CDD" id="cd04186">
    <property type="entry name" value="GT_2_like_c"/>
    <property type="match status" value="1"/>
</dbReference>
<dbReference type="Proteomes" id="UP000637643">
    <property type="component" value="Unassembled WGS sequence"/>
</dbReference>
<dbReference type="GO" id="GO:0016757">
    <property type="term" value="F:glycosyltransferase activity"/>
    <property type="evidence" value="ECO:0007669"/>
    <property type="project" value="UniProtKB-KW"/>
</dbReference>
<dbReference type="EMBL" id="BMKR01000031">
    <property type="protein sequence ID" value="GGG01014.1"/>
    <property type="molecule type" value="Genomic_DNA"/>
</dbReference>
<keyword evidence="3" id="KW-0328">Glycosyltransferase</keyword>